<dbReference type="EMBL" id="BMFH01000001">
    <property type="protein sequence ID" value="GGD51815.1"/>
    <property type="molecule type" value="Genomic_DNA"/>
</dbReference>
<feature type="repeat" description="ANK" evidence="3">
    <location>
        <begin position="68"/>
        <end position="100"/>
    </location>
</feature>
<dbReference type="Pfam" id="PF00023">
    <property type="entry name" value="Ank"/>
    <property type="match status" value="1"/>
</dbReference>
<evidence type="ECO:0000256" key="1">
    <source>
        <dbReference type="ARBA" id="ARBA00022737"/>
    </source>
</evidence>
<sequence>MAQEAFFEAIRQGDLETISSLGEKNPDLYRSRDGRGSTPLILAAYYNKEAVVDHLLKTGVPVDEKDGAGNSALMGCCFKGYEGIARKLIKAGADVNTINSLGSSCLIYAVTFNQTEVAKLLLNHGADIHIRDARGHSALDHAKMQGFNHFLPMLTPTP</sequence>
<dbReference type="InterPro" id="IPR002110">
    <property type="entry name" value="Ankyrin_rpt"/>
</dbReference>
<dbReference type="Pfam" id="PF12796">
    <property type="entry name" value="Ank_2"/>
    <property type="match status" value="1"/>
</dbReference>
<accession>A0ABQ1R1D3</accession>
<dbReference type="Gene3D" id="1.25.40.20">
    <property type="entry name" value="Ankyrin repeat-containing domain"/>
    <property type="match status" value="1"/>
</dbReference>
<evidence type="ECO:0000256" key="2">
    <source>
        <dbReference type="ARBA" id="ARBA00023043"/>
    </source>
</evidence>
<evidence type="ECO:0000313" key="5">
    <source>
        <dbReference type="Proteomes" id="UP000625780"/>
    </source>
</evidence>
<feature type="repeat" description="ANK" evidence="3">
    <location>
        <begin position="35"/>
        <end position="67"/>
    </location>
</feature>
<evidence type="ECO:0008006" key="6">
    <source>
        <dbReference type="Google" id="ProtNLM"/>
    </source>
</evidence>
<name>A0ABQ1R1D3_9FLAO</name>
<feature type="repeat" description="ANK" evidence="3">
    <location>
        <begin position="101"/>
        <end position="133"/>
    </location>
</feature>
<keyword evidence="1" id="KW-0677">Repeat</keyword>
<protein>
    <recommendedName>
        <fullName evidence="6">Ankyrin repeat domain-containing protein</fullName>
    </recommendedName>
</protein>
<dbReference type="Proteomes" id="UP000625780">
    <property type="component" value="Unassembled WGS sequence"/>
</dbReference>
<dbReference type="InterPro" id="IPR050776">
    <property type="entry name" value="Ank_Repeat/CDKN_Inhibitor"/>
</dbReference>
<dbReference type="PROSITE" id="PS50297">
    <property type="entry name" value="ANK_REP_REGION"/>
    <property type="match status" value="2"/>
</dbReference>
<organism evidence="4 5">
    <name type="scientific">Muriicola marianensis</name>
    <dbReference type="NCBI Taxonomy" id="1324801"/>
    <lineage>
        <taxon>Bacteria</taxon>
        <taxon>Pseudomonadati</taxon>
        <taxon>Bacteroidota</taxon>
        <taxon>Flavobacteriia</taxon>
        <taxon>Flavobacteriales</taxon>
        <taxon>Flavobacteriaceae</taxon>
        <taxon>Muriicola</taxon>
    </lineage>
</organism>
<dbReference type="SMART" id="SM00248">
    <property type="entry name" value="ANK"/>
    <property type="match status" value="4"/>
</dbReference>
<evidence type="ECO:0000256" key="3">
    <source>
        <dbReference type="PROSITE-ProRule" id="PRU00023"/>
    </source>
</evidence>
<proteinExistence type="predicted"/>
<dbReference type="PROSITE" id="PS50088">
    <property type="entry name" value="ANK_REPEAT"/>
    <property type="match status" value="3"/>
</dbReference>
<evidence type="ECO:0000313" key="4">
    <source>
        <dbReference type="EMBL" id="GGD51815.1"/>
    </source>
</evidence>
<reference evidence="5" key="1">
    <citation type="journal article" date="2019" name="Int. J. Syst. Evol. Microbiol.">
        <title>The Global Catalogue of Microorganisms (GCM) 10K type strain sequencing project: providing services to taxonomists for standard genome sequencing and annotation.</title>
        <authorList>
            <consortium name="The Broad Institute Genomics Platform"/>
            <consortium name="The Broad Institute Genome Sequencing Center for Infectious Disease"/>
            <person name="Wu L."/>
            <person name="Ma J."/>
        </authorList>
    </citation>
    <scope>NUCLEOTIDE SEQUENCE [LARGE SCALE GENOMIC DNA]</scope>
    <source>
        <strain evidence="5">CGMCC 1.12606</strain>
    </source>
</reference>
<dbReference type="RefSeq" id="WP_188370360.1">
    <property type="nucleotide sequence ID" value="NZ_BMFH01000001.1"/>
</dbReference>
<dbReference type="PANTHER" id="PTHR24201">
    <property type="entry name" value="ANK_REP_REGION DOMAIN-CONTAINING PROTEIN"/>
    <property type="match status" value="1"/>
</dbReference>
<dbReference type="PRINTS" id="PR01415">
    <property type="entry name" value="ANKYRIN"/>
</dbReference>
<dbReference type="PANTHER" id="PTHR24201:SF16">
    <property type="entry name" value="ANKYRIN-1-LIKE-RELATED"/>
    <property type="match status" value="1"/>
</dbReference>
<gene>
    <name evidence="4" type="ORF">GCM10011361_18160</name>
</gene>
<dbReference type="SUPFAM" id="SSF48403">
    <property type="entry name" value="Ankyrin repeat"/>
    <property type="match status" value="1"/>
</dbReference>
<keyword evidence="2 3" id="KW-0040">ANK repeat</keyword>
<comment type="caution">
    <text evidence="4">The sequence shown here is derived from an EMBL/GenBank/DDBJ whole genome shotgun (WGS) entry which is preliminary data.</text>
</comment>
<keyword evidence="5" id="KW-1185">Reference proteome</keyword>
<dbReference type="InterPro" id="IPR036770">
    <property type="entry name" value="Ankyrin_rpt-contain_sf"/>
</dbReference>